<dbReference type="GO" id="GO:0008270">
    <property type="term" value="F:zinc ion binding"/>
    <property type="evidence" value="ECO:0007669"/>
    <property type="project" value="InterPro"/>
</dbReference>
<dbReference type="GO" id="GO:0005634">
    <property type="term" value="C:nucleus"/>
    <property type="evidence" value="ECO:0007669"/>
    <property type="project" value="UniProtKB-SubCell"/>
</dbReference>
<accession>A0A8E2ERL1</accession>
<dbReference type="InterPro" id="IPR036864">
    <property type="entry name" value="Zn2-C6_fun-type_DNA-bd_sf"/>
</dbReference>
<dbReference type="Proteomes" id="UP000250140">
    <property type="component" value="Unassembled WGS sequence"/>
</dbReference>
<proteinExistence type="predicted"/>
<evidence type="ECO:0000313" key="4">
    <source>
        <dbReference type="Proteomes" id="UP000250140"/>
    </source>
</evidence>
<reference evidence="3 4" key="1">
    <citation type="journal article" date="2016" name="Nat. Commun.">
        <title>Ectomycorrhizal ecology is imprinted in the genome of the dominant symbiotic fungus Cenococcum geophilum.</title>
        <authorList>
            <consortium name="DOE Joint Genome Institute"/>
            <person name="Peter M."/>
            <person name="Kohler A."/>
            <person name="Ohm R.A."/>
            <person name="Kuo A."/>
            <person name="Krutzmann J."/>
            <person name="Morin E."/>
            <person name="Arend M."/>
            <person name="Barry K.W."/>
            <person name="Binder M."/>
            <person name="Choi C."/>
            <person name="Clum A."/>
            <person name="Copeland A."/>
            <person name="Grisel N."/>
            <person name="Haridas S."/>
            <person name="Kipfer T."/>
            <person name="LaButti K."/>
            <person name="Lindquist E."/>
            <person name="Lipzen A."/>
            <person name="Maire R."/>
            <person name="Meier B."/>
            <person name="Mihaltcheva S."/>
            <person name="Molinier V."/>
            <person name="Murat C."/>
            <person name="Poggeler S."/>
            <person name="Quandt C.A."/>
            <person name="Sperisen C."/>
            <person name="Tritt A."/>
            <person name="Tisserant E."/>
            <person name="Crous P.W."/>
            <person name="Henrissat B."/>
            <person name="Nehls U."/>
            <person name="Egli S."/>
            <person name="Spatafora J.W."/>
            <person name="Grigoriev I.V."/>
            <person name="Martin F.M."/>
        </authorList>
    </citation>
    <scope>NUCLEOTIDE SEQUENCE [LARGE SCALE GENOMIC DNA]</scope>
    <source>
        <strain evidence="3 4">CBS 207.34</strain>
    </source>
</reference>
<evidence type="ECO:0008006" key="5">
    <source>
        <dbReference type="Google" id="ProtNLM"/>
    </source>
</evidence>
<organism evidence="3 4">
    <name type="scientific">Glonium stellatum</name>
    <dbReference type="NCBI Taxonomy" id="574774"/>
    <lineage>
        <taxon>Eukaryota</taxon>
        <taxon>Fungi</taxon>
        <taxon>Dikarya</taxon>
        <taxon>Ascomycota</taxon>
        <taxon>Pezizomycotina</taxon>
        <taxon>Dothideomycetes</taxon>
        <taxon>Pleosporomycetidae</taxon>
        <taxon>Gloniales</taxon>
        <taxon>Gloniaceae</taxon>
        <taxon>Glonium</taxon>
    </lineage>
</organism>
<feature type="region of interest" description="Disordered" evidence="2">
    <location>
        <begin position="77"/>
        <end position="112"/>
    </location>
</feature>
<dbReference type="PANTHER" id="PTHR37534:SF25">
    <property type="entry name" value="ZN(II)2CYS6 TRANSCRIPTION FACTOR (EUROFUNG)"/>
    <property type="match status" value="1"/>
</dbReference>
<dbReference type="AlphaFoldDB" id="A0A8E2ERL1"/>
<dbReference type="GO" id="GO:0000976">
    <property type="term" value="F:transcription cis-regulatory region binding"/>
    <property type="evidence" value="ECO:0007669"/>
    <property type="project" value="TreeGrafter"/>
</dbReference>
<dbReference type="EMBL" id="KV750760">
    <property type="protein sequence ID" value="OCL03330.1"/>
    <property type="molecule type" value="Genomic_DNA"/>
</dbReference>
<gene>
    <name evidence="3" type="ORF">AOQ84DRAFT_152074</name>
</gene>
<dbReference type="OrthoDB" id="4525710at2759"/>
<feature type="compositionally biased region" description="Polar residues" evidence="2">
    <location>
        <begin position="88"/>
        <end position="112"/>
    </location>
</feature>
<sequence length="527" mass="60446">MRQKGSTCRHCQARHLKCVRDADSEKCRRCNQSGIDCEQNSALRVRNVVSITQRNPQGRRTHRRLDYAEDQVWVPVPPRLNFAPPDQQEATTPQDSSETTYSPQPQQSQLQETLISPSVASSTLSIHDEHQSPDIFSVPGTFAPLSQFPPGTQGESAPLYQSVSSWPFESGREAQLFLHFVQRLSGWLDALDSNRHFAMDVPRRAAYVPVIMNAILASASRHVAFVSKIEDTESAKYHNKCLENLIPILDNPLDILDENLFAAIIILRQYEELDEADERCHLFGSTRMVNSITHSATCTSLREAANWVALRQEIYVSLTNRQPVSIVLDAYRDSSYFHSDTEDAWANRIVFLFAKILNYAFKPVGVAPEESWSQLEEQVEAWNMTKPQYFSPLWVEHQPGERNYRFPDIMMLGASQVNGMQHYCLAKILLATYDPRLLKLGFDTRRLRKESEEIVLQNLRMIIGLAMSNPHIESSFMHASHILSACGTYFCDKHEQDRAIEFLENMEQRAIWRTSSIVMRLQEQWRQ</sequence>
<evidence type="ECO:0000313" key="3">
    <source>
        <dbReference type="EMBL" id="OCL03330.1"/>
    </source>
</evidence>
<evidence type="ECO:0000256" key="2">
    <source>
        <dbReference type="SAM" id="MobiDB-lite"/>
    </source>
</evidence>
<dbReference type="PANTHER" id="PTHR37534">
    <property type="entry name" value="TRANSCRIPTIONAL ACTIVATOR PROTEIN UGA3"/>
    <property type="match status" value="1"/>
</dbReference>
<name>A0A8E2ERL1_9PEZI</name>
<protein>
    <recommendedName>
        <fullName evidence="5">Zn(2)-C6 fungal-type domain-containing protein</fullName>
    </recommendedName>
</protein>
<evidence type="ECO:0000256" key="1">
    <source>
        <dbReference type="ARBA" id="ARBA00023242"/>
    </source>
</evidence>
<dbReference type="GO" id="GO:0000981">
    <property type="term" value="F:DNA-binding transcription factor activity, RNA polymerase II-specific"/>
    <property type="evidence" value="ECO:0007669"/>
    <property type="project" value="InterPro"/>
</dbReference>
<dbReference type="GO" id="GO:0045944">
    <property type="term" value="P:positive regulation of transcription by RNA polymerase II"/>
    <property type="evidence" value="ECO:0007669"/>
    <property type="project" value="TreeGrafter"/>
</dbReference>
<dbReference type="SUPFAM" id="SSF57701">
    <property type="entry name" value="Zn2/Cys6 DNA-binding domain"/>
    <property type="match status" value="1"/>
</dbReference>
<keyword evidence="4" id="KW-1185">Reference proteome</keyword>
<keyword evidence="1" id="KW-0539">Nucleus</keyword>